<dbReference type="EMBL" id="KV417560">
    <property type="protein sequence ID" value="KZP19842.1"/>
    <property type="molecule type" value="Genomic_DNA"/>
</dbReference>
<organism evidence="1 2">
    <name type="scientific">Athelia psychrophila</name>
    <dbReference type="NCBI Taxonomy" id="1759441"/>
    <lineage>
        <taxon>Eukaryota</taxon>
        <taxon>Fungi</taxon>
        <taxon>Dikarya</taxon>
        <taxon>Basidiomycota</taxon>
        <taxon>Agaricomycotina</taxon>
        <taxon>Agaricomycetes</taxon>
        <taxon>Agaricomycetidae</taxon>
        <taxon>Atheliales</taxon>
        <taxon>Atheliaceae</taxon>
        <taxon>Athelia</taxon>
    </lineage>
</organism>
<keyword evidence="2" id="KW-1185">Reference proteome</keyword>
<gene>
    <name evidence="1" type="ORF">FIBSPDRAFT_555650</name>
</gene>
<reference evidence="1 2" key="1">
    <citation type="journal article" date="2016" name="Mol. Biol. Evol.">
        <title>Comparative Genomics of Early-Diverging Mushroom-Forming Fungi Provides Insights into the Origins of Lignocellulose Decay Capabilities.</title>
        <authorList>
            <person name="Nagy L.G."/>
            <person name="Riley R."/>
            <person name="Tritt A."/>
            <person name="Adam C."/>
            <person name="Daum C."/>
            <person name="Floudas D."/>
            <person name="Sun H."/>
            <person name="Yadav J.S."/>
            <person name="Pangilinan J."/>
            <person name="Larsson K.H."/>
            <person name="Matsuura K."/>
            <person name="Barry K."/>
            <person name="Labutti K."/>
            <person name="Kuo R."/>
            <person name="Ohm R.A."/>
            <person name="Bhattacharya S.S."/>
            <person name="Shirouzu T."/>
            <person name="Yoshinaga Y."/>
            <person name="Martin F.M."/>
            <person name="Grigoriev I.V."/>
            <person name="Hibbett D.S."/>
        </authorList>
    </citation>
    <scope>NUCLEOTIDE SEQUENCE [LARGE SCALE GENOMIC DNA]</scope>
    <source>
        <strain evidence="1 2">CBS 109695</strain>
    </source>
</reference>
<accession>A0A166IHV9</accession>
<name>A0A166IHV9_9AGAM</name>
<dbReference type="Proteomes" id="UP000076532">
    <property type="component" value="Unassembled WGS sequence"/>
</dbReference>
<evidence type="ECO:0000313" key="2">
    <source>
        <dbReference type="Proteomes" id="UP000076532"/>
    </source>
</evidence>
<evidence type="ECO:0000313" key="1">
    <source>
        <dbReference type="EMBL" id="KZP19842.1"/>
    </source>
</evidence>
<dbReference type="AlphaFoldDB" id="A0A166IHV9"/>
<proteinExistence type="predicted"/>
<sequence length="98" mass="11683">MREALVASDIIFWLTARMRYVSISSNVFKENYFHPEIDEQFEGYGFDVDELDPVSLSLSRFFRVGHENIHMIRSFLFMMSTRPREFGRMLKYGASDNW</sequence>
<protein>
    <submittedName>
        <fullName evidence="1">Uncharacterized protein</fullName>
    </submittedName>
</protein>